<dbReference type="Proteomes" id="UP000229805">
    <property type="component" value="Unassembled WGS sequence"/>
</dbReference>
<feature type="transmembrane region" description="Helical" evidence="1">
    <location>
        <begin position="62"/>
        <end position="81"/>
    </location>
</feature>
<sequence length="183" mass="21416">MKKIDINILRKRKEFVALLVRLLWLWDRLVAIVCVAALDAAMGTFLVVALAKLTHYQLNTNVVLWGIFSALWIDIDAVLYWSPVVISRSLEWVESWIRWDSFFELIELLDRGADKWAKWIGDHRNILHYPWIIVPIVLIFWRAGLSPFYIWIFFWVASPIFSMTALIVLASSGFRLLAQRGVR</sequence>
<keyword evidence="1" id="KW-1133">Transmembrane helix</keyword>
<reference evidence="3" key="1">
    <citation type="submission" date="2017-09" db="EMBL/GenBank/DDBJ databases">
        <title>Depth-based differentiation of microbial function through sediment-hosted aquifers and enrichment of novel symbionts in the deep terrestrial subsurface.</title>
        <authorList>
            <person name="Probst A.J."/>
            <person name="Ladd B."/>
            <person name="Jarett J.K."/>
            <person name="Geller-Mcgrath D.E."/>
            <person name="Sieber C.M.K."/>
            <person name="Emerson J.B."/>
            <person name="Anantharaman K."/>
            <person name="Thomas B.C."/>
            <person name="Malmstrom R."/>
            <person name="Stieglmeier M."/>
            <person name="Klingl A."/>
            <person name="Woyke T."/>
            <person name="Ryan C.M."/>
            <person name="Banfield J.F."/>
        </authorList>
    </citation>
    <scope>NUCLEOTIDE SEQUENCE [LARGE SCALE GENOMIC DNA]</scope>
</reference>
<feature type="transmembrane region" description="Helical" evidence="1">
    <location>
        <begin position="126"/>
        <end position="143"/>
    </location>
</feature>
<feature type="transmembrane region" description="Helical" evidence="1">
    <location>
        <begin position="29"/>
        <end position="50"/>
    </location>
</feature>
<keyword evidence="1" id="KW-0812">Transmembrane</keyword>
<gene>
    <name evidence="2" type="ORF">COY11_03245</name>
</gene>
<accession>A0A2M7UFV3</accession>
<evidence type="ECO:0000313" key="2">
    <source>
        <dbReference type="EMBL" id="PIZ70105.1"/>
    </source>
</evidence>
<organism evidence="2 3">
    <name type="scientific">Candidatus Portnoybacteria bacterium CG_4_10_14_0_2_um_filter_44_20</name>
    <dbReference type="NCBI Taxonomy" id="1974799"/>
    <lineage>
        <taxon>Bacteria</taxon>
        <taxon>Candidatus Portnoyibacteriota</taxon>
    </lineage>
</organism>
<name>A0A2M7UFV3_9BACT</name>
<dbReference type="EMBL" id="PFOG01000124">
    <property type="protein sequence ID" value="PIZ70105.1"/>
    <property type="molecule type" value="Genomic_DNA"/>
</dbReference>
<comment type="caution">
    <text evidence="2">The sequence shown here is derived from an EMBL/GenBank/DDBJ whole genome shotgun (WGS) entry which is preliminary data.</text>
</comment>
<dbReference type="AlphaFoldDB" id="A0A2M7UFV3"/>
<evidence type="ECO:0000313" key="3">
    <source>
        <dbReference type="Proteomes" id="UP000229805"/>
    </source>
</evidence>
<evidence type="ECO:0000256" key="1">
    <source>
        <dbReference type="SAM" id="Phobius"/>
    </source>
</evidence>
<protein>
    <submittedName>
        <fullName evidence="2">Uncharacterized protein</fullName>
    </submittedName>
</protein>
<feature type="transmembrane region" description="Helical" evidence="1">
    <location>
        <begin position="149"/>
        <end position="177"/>
    </location>
</feature>
<keyword evidence="1" id="KW-0472">Membrane</keyword>
<proteinExistence type="predicted"/>